<dbReference type="GO" id="GO:0046872">
    <property type="term" value="F:metal ion binding"/>
    <property type="evidence" value="ECO:0007669"/>
    <property type="project" value="UniProtKB-KW"/>
</dbReference>
<evidence type="ECO:0000256" key="6">
    <source>
        <dbReference type="ARBA" id="ARBA00023004"/>
    </source>
</evidence>
<dbReference type="PANTHER" id="PTHR43177">
    <property type="entry name" value="PROTEIN NRFC"/>
    <property type="match status" value="1"/>
</dbReference>
<dbReference type="InterPro" id="IPR017896">
    <property type="entry name" value="4Fe4S_Fe-S-bd"/>
</dbReference>
<keyword evidence="4" id="KW-0677">Repeat</keyword>
<dbReference type="AlphaFoldDB" id="A0A8J6MYV5"/>
<dbReference type="PROSITE" id="PS51379">
    <property type="entry name" value="4FE4S_FER_2"/>
    <property type="match status" value="3"/>
</dbReference>
<dbReference type="Gene3D" id="3.30.70.20">
    <property type="match status" value="2"/>
</dbReference>
<evidence type="ECO:0000256" key="5">
    <source>
        <dbReference type="ARBA" id="ARBA00022982"/>
    </source>
</evidence>
<keyword evidence="6" id="KW-0408">Iron</keyword>
<keyword evidence="7" id="KW-0411">Iron-sulfur</keyword>
<dbReference type="EMBL" id="JACNJD010000233">
    <property type="protein sequence ID" value="MBC8177752.1"/>
    <property type="molecule type" value="Genomic_DNA"/>
</dbReference>
<evidence type="ECO:0000256" key="1">
    <source>
        <dbReference type="ARBA" id="ARBA00022448"/>
    </source>
</evidence>
<keyword evidence="5" id="KW-0249">Electron transport</keyword>
<sequence length="189" mass="21163">MQVGFYFDQTRCTGCSACRVACKDWHNIPAGPENWMRVIYTEKGKFPNPSVSYMIAPCWHCLDPVCIPACPVGAITKREGDGIVLVDNQVCVGNEECDEKCLKACPYDAPQFGPEKGARMRKCNYCLDRFAEGKLPDCIESCPVRALDAGPLPELEKKYGKSRDAEGFKYSKRTKPAVVIRPKNWLDET</sequence>
<evidence type="ECO:0000313" key="9">
    <source>
        <dbReference type="EMBL" id="MBC8177752.1"/>
    </source>
</evidence>
<reference evidence="9 10" key="1">
    <citation type="submission" date="2020-08" db="EMBL/GenBank/DDBJ databases">
        <title>Bridging the membrane lipid divide: bacteria of the FCB group superphylum have the potential to synthesize archaeal ether lipids.</title>
        <authorList>
            <person name="Villanueva L."/>
            <person name="Von Meijenfeldt F.A.B."/>
            <person name="Westbye A.B."/>
            <person name="Yadav S."/>
            <person name="Hopmans E.C."/>
            <person name="Dutilh B.E."/>
            <person name="Sinninghe Damste J.S."/>
        </authorList>
    </citation>
    <scope>NUCLEOTIDE SEQUENCE [LARGE SCALE GENOMIC DNA]</scope>
    <source>
        <strain evidence="9">NIOZ-UU27</strain>
    </source>
</reference>
<dbReference type="SUPFAM" id="SSF54862">
    <property type="entry name" value="4Fe-4S ferredoxins"/>
    <property type="match status" value="1"/>
</dbReference>
<evidence type="ECO:0000256" key="2">
    <source>
        <dbReference type="ARBA" id="ARBA00022485"/>
    </source>
</evidence>
<feature type="domain" description="4Fe-4S ferredoxin-type" evidence="8">
    <location>
        <begin position="82"/>
        <end position="115"/>
    </location>
</feature>
<accession>A0A8J6MYV5</accession>
<dbReference type="GO" id="GO:0051539">
    <property type="term" value="F:4 iron, 4 sulfur cluster binding"/>
    <property type="evidence" value="ECO:0007669"/>
    <property type="project" value="UniProtKB-KW"/>
</dbReference>
<evidence type="ECO:0000313" key="10">
    <source>
        <dbReference type="Proteomes" id="UP000650524"/>
    </source>
</evidence>
<dbReference type="CDD" id="cd16371">
    <property type="entry name" value="DMSOR_beta_like"/>
    <property type="match status" value="1"/>
</dbReference>
<keyword evidence="1" id="KW-0813">Transport</keyword>
<name>A0A8J6MYV5_9DELT</name>
<dbReference type="PANTHER" id="PTHR43177:SF5">
    <property type="entry name" value="ANAEROBIC DIMETHYL SULFOXIDE REDUCTASE CHAIN B-RELATED"/>
    <property type="match status" value="1"/>
</dbReference>
<feature type="domain" description="4Fe-4S ferredoxin-type" evidence="8">
    <location>
        <begin position="3"/>
        <end position="33"/>
    </location>
</feature>
<dbReference type="Pfam" id="PF13247">
    <property type="entry name" value="Fer4_11"/>
    <property type="match status" value="1"/>
</dbReference>
<evidence type="ECO:0000256" key="3">
    <source>
        <dbReference type="ARBA" id="ARBA00022723"/>
    </source>
</evidence>
<proteinExistence type="predicted"/>
<dbReference type="Proteomes" id="UP000650524">
    <property type="component" value="Unassembled WGS sequence"/>
</dbReference>
<evidence type="ECO:0000256" key="4">
    <source>
        <dbReference type="ARBA" id="ARBA00022737"/>
    </source>
</evidence>
<evidence type="ECO:0000259" key="8">
    <source>
        <dbReference type="PROSITE" id="PS51379"/>
    </source>
</evidence>
<keyword evidence="3" id="KW-0479">Metal-binding</keyword>
<comment type="caution">
    <text evidence="9">The sequence shown here is derived from an EMBL/GenBank/DDBJ whole genome shotgun (WGS) entry which is preliminary data.</text>
</comment>
<dbReference type="InterPro" id="IPR050954">
    <property type="entry name" value="ET_IronSulfur_Cluster-Binding"/>
</dbReference>
<feature type="domain" description="4Fe-4S ferredoxin-type" evidence="8">
    <location>
        <begin position="47"/>
        <end position="80"/>
    </location>
</feature>
<evidence type="ECO:0000256" key="7">
    <source>
        <dbReference type="ARBA" id="ARBA00023014"/>
    </source>
</evidence>
<organism evidence="9 10">
    <name type="scientific">Candidatus Desulfacyla euxinica</name>
    <dbReference type="NCBI Taxonomy" id="2841693"/>
    <lineage>
        <taxon>Bacteria</taxon>
        <taxon>Deltaproteobacteria</taxon>
        <taxon>Candidatus Desulfacyla</taxon>
    </lineage>
</organism>
<protein>
    <submittedName>
        <fullName evidence="9">4Fe-4S dicluster domain-containing protein</fullName>
    </submittedName>
</protein>
<gene>
    <name evidence="9" type="ORF">H8E19_10140</name>
</gene>
<keyword evidence="2" id="KW-0004">4Fe-4S</keyword>